<dbReference type="AlphaFoldDB" id="A0A0A9BHY5"/>
<evidence type="ECO:0000313" key="1">
    <source>
        <dbReference type="EMBL" id="JAD63564.1"/>
    </source>
</evidence>
<accession>A0A0A9BHY5</accession>
<sequence length="54" mass="6278">MAGFRQVFSFVLFCCWLFLVPRQLHLFLLTVGGEKSISTFRFVEETKYGLSSKL</sequence>
<name>A0A0A9BHY5_ARUDO</name>
<organism evidence="1">
    <name type="scientific">Arundo donax</name>
    <name type="common">Giant reed</name>
    <name type="synonym">Donax arundinaceus</name>
    <dbReference type="NCBI Taxonomy" id="35708"/>
    <lineage>
        <taxon>Eukaryota</taxon>
        <taxon>Viridiplantae</taxon>
        <taxon>Streptophyta</taxon>
        <taxon>Embryophyta</taxon>
        <taxon>Tracheophyta</taxon>
        <taxon>Spermatophyta</taxon>
        <taxon>Magnoliopsida</taxon>
        <taxon>Liliopsida</taxon>
        <taxon>Poales</taxon>
        <taxon>Poaceae</taxon>
        <taxon>PACMAD clade</taxon>
        <taxon>Arundinoideae</taxon>
        <taxon>Arundineae</taxon>
        <taxon>Arundo</taxon>
    </lineage>
</organism>
<proteinExistence type="predicted"/>
<dbReference type="EMBL" id="GBRH01234331">
    <property type="protein sequence ID" value="JAD63564.1"/>
    <property type="molecule type" value="Transcribed_RNA"/>
</dbReference>
<reference evidence="1" key="1">
    <citation type="submission" date="2014-09" db="EMBL/GenBank/DDBJ databases">
        <authorList>
            <person name="Magalhaes I.L.F."/>
            <person name="Oliveira U."/>
            <person name="Santos F.R."/>
            <person name="Vidigal T.H.D.A."/>
            <person name="Brescovit A.D."/>
            <person name="Santos A.J."/>
        </authorList>
    </citation>
    <scope>NUCLEOTIDE SEQUENCE</scope>
    <source>
        <tissue evidence="1">Shoot tissue taken approximately 20 cm above the soil surface</tissue>
    </source>
</reference>
<reference evidence="1" key="2">
    <citation type="journal article" date="2015" name="Data Brief">
        <title>Shoot transcriptome of the giant reed, Arundo donax.</title>
        <authorList>
            <person name="Barrero R.A."/>
            <person name="Guerrero F.D."/>
            <person name="Moolhuijzen P."/>
            <person name="Goolsby J.A."/>
            <person name="Tidwell J."/>
            <person name="Bellgard S.E."/>
            <person name="Bellgard M.I."/>
        </authorList>
    </citation>
    <scope>NUCLEOTIDE SEQUENCE</scope>
    <source>
        <tissue evidence="1">Shoot tissue taken approximately 20 cm above the soil surface</tissue>
    </source>
</reference>
<protein>
    <submittedName>
        <fullName evidence="1">Uncharacterized protein</fullName>
    </submittedName>
</protein>